<evidence type="ECO:0008006" key="5">
    <source>
        <dbReference type="Google" id="ProtNLM"/>
    </source>
</evidence>
<dbReference type="Pfam" id="PF12918">
    <property type="entry name" value="TcdB_N"/>
    <property type="match status" value="1"/>
</dbReference>
<keyword evidence="1" id="KW-0175">Coiled coil</keyword>
<feature type="domain" description="GT44" evidence="3">
    <location>
        <begin position="270"/>
        <end position="599"/>
    </location>
</feature>
<evidence type="ECO:0000259" key="3">
    <source>
        <dbReference type="Pfam" id="PF12919"/>
    </source>
</evidence>
<dbReference type="Pfam" id="PF12919">
    <property type="entry name" value="TcdA_TcdB"/>
    <property type="match status" value="1"/>
</dbReference>
<sequence>MIHPGSSLDKAINNTRVKNVSTDVKHGQIQERKRNFIYKKNDDISSRFKLYSSLVKQKNATEDVVLIGKMILDEVRSYRTIHNDRNIVSNSGNWKTSFLCNLARLLYSIFNGSNYFCSREGENNSSPSSTLLTIHQPEKQELLQQKSIKHLPTSNNIDGYIKIRKTRGAEDQTTTITQSLIINELLNGVDRNTIPFQKISELNDIIHSYENMQIKNSRKGIEILVKQGELLSSLINDNKGNKQLSDNASKIINLLGIEYQSHKVDIEPFIHAVWVAGAPPDNTFSYITAFLNTYKDYTYLLWIDPNAFGAAKFSGILKNIAMNYAIMRLRRTNPHLAEEMNEVILKIQNIQNETIEFKETRERLKELENRYKSLTSETKEKFNVFFLESMIGMQDNYFTYCISNGISNTDDISRLDFLTNVLKLSPEVQNDFKSTVEKNKRDIDLLKNTISQKFGDRFQLRDINTLESFKKPQDYFFYQQEMLLRWNYAAASDQVRINILKEYGGIYTDTDILPAYSDKVSQIINEKSDDKRFFEDLKLRRIISESILSLIKGEKYSIKHDGLDETTLNQLNNILSEIEKLTIDDYFKPVETKVVRDTFKIFKR</sequence>
<evidence type="ECO:0000256" key="1">
    <source>
        <dbReference type="SAM" id="Coils"/>
    </source>
</evidence>
<name>A0A793MUZ0_ECOLX</name>
<dbReference type="InterPro" id="IPR024770">
    <property type="entry name" value="TcdA/TcdB_cat"/>
</dbReference>
<reference evidence="4" key="1">
    <citation type="journal article" date="2018" name="Genome Biol.">
        <title>SKESA: strategic k-mer extension for scrupulous assemblies.</title>
        <authorList>
            <person name="Souvorov A."/>
            <person name="Agarwala R."/>
            <person name="Lipman D.J."/>
        </authorList>
    </citation>
    <scope>NUCLEOTIDE SEQUENCE</scope>
    <source>
        <strain evidence="4">2014C-4396-P0-3</strain>
    </source>
</reference>
<accession>A0A793MUZ0</accession>
<feature type="non-terminal residue" evidence="4">
    <location>
        <position position="604"/>
    </location>
</feature>
<protein>
    <recommendedName>
        <fullName evidence="5">Toxin B</fullName>
    </recommendedName>
</protein>
<organism evidence="4">
    <name type="scientific">Escherichia coli</name>
    <dbReference type="NCBI Taxonomy" id="562"/>
    <lineage>
        <taxon>Bacteria</taxon>
        <taxon>Pseudomonadati</taxon>
        <taxon>Pseudomonadota</taxon>
        <taxon>Gammaproteobacteria</taxon>
        <taxon>Enterobacterales</taxon>
        <taxon>Enterobacteriaceae</taxon>
        <taxon>Escherichia</taxon>
    </lineage>
</organism>
<dbReference type="InterPro" id="IPR029044">
    <property type="entry name" value="Nucleotide-diphossugar_trans"/>
</dbReference>
<proteinExistence type="predicted"/>
<feature type="coiled-coil region" evidence="1">
    <location>
        <begin position="347"/>
        <end position="384"/>
    </location>
</feature>
<dbReference type="InterPro" id="IPR024772">
    <property type="entry name" value="TcdA/TcdB_N"/>
</dbReference>
<dbReference type="GO" id="GO:0016757">
    <property type="term" value="F:glycosyltransferase activity"/>
    <property type="evidence" value="ECO:0007669"/>
    <property type="project" value="InterPro"/>
</dbReference>
<reference evidence="4" key="2">
    <citation type="submission" date="2020-03" db="EMBL/GenBank/DDBJ databases">
        <authorList>
            <consortium name="NCBI Pathogen Detection Project"/>
        </authorList>
    </citation>
    <scope>NUCLEOTIDE SEQUENCE</scope>
    <source>
        <strain evidence="4">2014C-4396-P0-3</strain>
    </source>
</reference>
<dbReference type="AlphaFoldDB" id="A0A793MUZ0"/>
<evidence type="ECO:0000313" key="4">
    <source>
        <dbReference type="EMBL" id="HAI2827899.1"/>
    </source>
</evidence>
<dbReference type="SUPFAM" id="SSF53448">
    <property type="entry name" value="Nucleotide-diphospho-sugar transferases"/>
    <property type="match status" value="1"/>
</dbReference>
<gene>
    <name evidence="4" type="ORF">HJK70_004629</name>
</gene>
<comment type="caution">
    <text evidence="4">The sequence shown here is derived from an EMBL/GenBank/DDBJ whole genome shotgun (WGS) entry which is preliminary data.</text>
</comment>
<feature type="domain" description="TcdA/TcdB toxin N-terminal helical" evidence="2">
    <location>
        <begin position="178"/>
        <end position="234"/>
    </location>
</feature>
<dbReference type="Gene3D" id="3.90.550.20">
    <property type="match status" value="2"/>
</dbReference>
<evidence type="ECO:0000259" key="2">
    <source>
        <dbReference type="Pfam" id="PF12918"/>
    </source>
</evidence>
<dbReference type="EMBL" id="DABDXM010000044">
    <property type="protein sequence ID" value="HAI2827899.1"/>
    <property type="molecule type" value="Genomic_DNA"/>
</dbReference>